<gene>
    <name evidence="4" type="ORF">RHS01_07145</name>
    <name evidence="3" type="ORF">RHS04_07533</name>
</gene>
<keyword evidence="2" id="KW-0472">Membrane</keyword>
<feature type="compositionally biased region" description="Polar residues" evidence="1">
    <location>
        <begin position="279"/>
        <end position="297"/>
    </location>
</feature>
<dbReference type="AlphaFoldDB" id="A0A8H7H3R1"/>
<evidence type="ECO:0000256" key="2">
    <source>
        <dbReference type="SAM" id="Phobius"/>
    </source>
</evidence>
<proteinExistence type="predicted"/>
<keyword evidence="2" id="KW-1133">Transmembrane helix</keyword>
<dbReference type="EMBL" id="JACYCC010000131">
    <property type="protein sequence ID" value="KAF8674173.1"/>
    <property type="molecule type" value="Genomic_DNA"/>
</dbReference>
<accession>A0A8H7H3R1</accession>
<keyword evidence="2" id="KW-0812">Transmembrane</keyword>
<evidence type="ECO:0000256" key="1">
    <source>
        <dbReference type="SAM" id="MobiDB-lite"/>
    </source>
</evidence>
<protein>
    <recommendedName>
        <fullName evidence="6">Transmembrane protein</fullName>
    </recommendedName>
</protein>
<evidence type="ECO:0000313" key="5">
    <source>
        <dbReference type="Proteomes" id="UP000650582"/>
    </source>
</evidence>
<sequence length="360" mass="40102">MVNWSEPTTVMAQAAVFTQLLWVLLGIIGWEYITTLQFEYKTIRKWKEFKVFYFICRYSILLALIVLNVINNTKTEINCQAMYTLAQFLGNIAIGTTSNLLMFRAIAIWSRSIWIVVPLVLVALGHWAILFHGIIAVRATWNAAVGVCVVTGTSNIFLRLLYNYTMAFDFLVLILSVAGLMRTGHGRGSGLWNLLFQDGIAYFAVAFVGNLVAAIFAILHLNAAMDIMFTVPAAVFSAIVAMRCVRRLSDWTGKDVYVQYVIFLTSSPTLRAYGRRKPNSSSARATGGSRQQTSGKKTNAAGPGVNIGMDTYSSNTGEISFYRGQDSTLDLERATHTRSVEEIVDNDKKYPHQASFMPIH</sequence>
<evidence type="ECO:0008006" key="6">
    <source>
        <dbReference type="Google" id="ProtNLM"/>
    </source>
</evidence>
<evidence type="ECO:0000313" key="4">
    <source>
        <dbReference type="EMBL" id="KAF8753316.1"/>
    </source>
</evidence>
<feature type="transmembrane region" description="Helical" evidence="2">
    <location>
        <begin position="82"/>
        <end position="101"/>
    </location>
</feature>
<dbReference type="EMBL" id="JACYCF010000013">
    <property type="protein sequence ID" value="KAF8753316.1"/>
    <property type="molecule type" value="Genomic_DNA"/>
</dbReference>
<dbReference type="Proteomes" id="UP000650582">
    <property type="component" value="Unassembled WGS sequence"/>
</dbReference>
<organism evidence="3 5">
    <name type="scientific">Rhizoctonia solani</name>
    <dbReference type="NCBI Taxonomy" id="456999"/>
    <lineage>
        <taxon>Eukaryota</taxon>
        <taxon>Fungi</taxon>
        <taxon>Dikarya</taxon>
        <taxon>Basidiomycota</taxon>
        <taxon>Agaricomycotina</taxon>
        <taxon>Agaricomycetes</taxon>
        <taxon>Cantharellales</taxon>
        <taxon>Ceratobasidiaceae</taxon>
        <taxon>Rhizoctonia</taxon>
    </lineage>
</organism>
<reference evidence="3" key="1">
    <citation type="submission" date="2020-09" db="EMBL/GenBank/DDBJ databases">
        <title>Comparative genome analyses of four rice-infecting Rhizoctonia solani isolates reveal extensive enrichment of homogalacturonan modification genes.</title>
        <authorList>
            <person name="Lee D.-Y."/>
            <person name="Jeon J."/>
            <person name="Kim K.-T."/>
            <person name="Cheong K."/>
            <person name="Song H."/>
            <person name="Choi G."/>
            <person name="Ko J."/>
            <person name="Opiyo S.O."/>
            <person name="Zuo S."/>
            <person name="Madhav S."/>
            <person name="Lee Y.-H."/>
            <person name="Wang G.-L."/>
        </authorList>
    </citation>
    <scope>NUCLEOTIDE SEQUENCE</scope>
    <source>
        <strain evidence="4">AG1-IA B2</strain>
        <strain evidence="3">AG1-IA YN-7</strain>
    </source>
</reference>
<name>A0A8H7H3R1_9AGAM</name>
<evidence type="ECO:0000313" key="3">
    <source>
        <dbReference type="EMBL" id="KAF8674173.1"/>
    </source>
</evidence>
<feature type="transmembrane region" description="Helical" evidence="2">
    <location>
        <begin position="200"/>
        <end position="221"/>
    </location>
</feature>
<comment type="caution">
    <text evidence="3">The sequence shown here is derived from an EMBL/GenBank/DDBJ whole genome shotgun (WGS) entry which is preliminary data.</text>
</comment>
<dbReference type="Proteomes" id="UP000614334">
    <property type="component" value="Unassembled WGS sequence"/>
</dbReference>
<feature type="transmembrane region" description="Helical" evidence="2">
    <location>
        <begin position="161"/>
        <end position="180"/>
    </location>
</feature>
<feature type="transmembrane region" description="Helical" evidence="2">
    <location>
        <begin position="113"/>
        <end position="141"/>
    </location>
</feature>
<feature type="transmembrane region" description="Helical" evidence="2">
    <location>
        <begin position="12"/>
        <end position="30"/>
    </location>
</feature>
<feature type="region of interest" description="Disordered" evidence="1">
    <location>
        <begin position="274"/>
        <end position="307"/>
    </location>
</feature>
<feature type="transmembrane region" description="Helical" evidence="2">
    <location>
        <begin position="51"/>
        <end position="70"/>
    </location>
</feature>